<comment type="caution">
    <text evidence="1">The sequence shown here is derived from an EMBL/GenBank/DDBJ whole genome shotgun (WGS) entry which is preliminary data.</text>
</comment>
<protein>
    <recommendedName>
        <fullName evidence="3">Protein required for attachment to host cells</fullName>
    </recommendedName>
</protein>
<name>A0A069PR03_9BURK</name>
<keyword evidence="2" id="KW-1185">Reference proteome</keyword>
<dbReference type="Proteomes" id="UP000027466">
    <property type="component" value="Unassembled WGS sequence"/>
</dbReference>
<gene>
    <name evidence="1" type="ORF">BG61_10585</name>
</gene>
<dbReference type="STRING" id="60547.GCA_000751215_03162"/>
<dbReference type="RefSeq" id="WP_035932906.1">
    <property type="nucleotide sequence ID" value="NZ_CADFFX010000004.1"/>
</dbReference>
<accession>A0A069PR03</accession>
<evidence type="ECO:0000313" key="2">
    <source>
        <dbReference type="Proteomes" id="UP000027466"/>
    </source>
</evidence>
<dbReference type="EMBL" id="JFHC01000018">
    <property type="protein sequence ID" value="KDR42299.1"/>
    <property type="molecule type" value="Genomic_DNA"/>
</dbReference>
<sequence>MTTITWVLAADGCRARIFETHGLKLDLQEIEDLTNPAPRATELSEKDREKFARTVANYLDHGRLHNRFDRLRLAVEPRFLGLLREHLSGETRKLVFEEVNNDISKLDSRGIERHLGRA</sequence>
<evidence type="ECO:0008006" key="3">
    <source>
        <dbReference type="Google" id="ProtNLM"/>
    </source>
</evidence>
<dbReference type="Pfam" id="PF10116">
    <property type="entry name" value="Host_attach"/>
    <property type="match status" value="1"/>
</dbReference>
<organism evidence="1 2">
    <name type="scientific">Caballeronia glathei</name>
    <dbReference type="NCBI Taxonomy" id="60547"/>
    <lineage>
        <taxon>Bacteria</taxon>
        <taxon>Pseudomonadati</taxon>
        <taxon>Pseudomonadota</taxon>
        <taxon>Betaproteobacteria</taxon>
        <taxon>Burkholderiales</taxon>
        <taxon>Burkholderiaceae</taxon>
        <taxon>Caballeronia</taxon>
    </lineage>
</organism>
<dbReference type="InterPro" id="IPR019291">
    <property type="entry name" value="Host_attachment_protein"/>
</dbReference>
<dbReference type="AlphaFoldDB" id="A0A069PR03"/>
<reference evidence="1 2" key="1">
    <citation type="submission" date="2014-03" db="EMBL/GenBank/DDBJ databases">
        <title>Draft Genome Sequences of Four Burkholderia Strains.</title>
        <authorList>
            <person name="Liu X.Y."/>
            <person name="Li C.X."/>
            <person name="Xu J.H."/>
        </authorList>
    </citation>
    <scope>NUCLEOTIDE SEQUENCE [LARGE SCALE GENOMIC DNA]</scope>
    <source>
        <strain evidence="1 2">DSM 50014</strain>
    </source>
</reference>
<evidence type="ECO:0000313" key="1">
    <source>
        <dbReference type="EMBL" id="KDR42299.1"/>
    </source>
</evidence>
<proteinExistence type="predicted"/>